<dbReference type="STRING" id="667725.A0A0L0GAY2"/>
<evidence type="ECO:0000313" key="17">
    <source>
        <dbReference type="Proteomes" id="UP000054560"/>
    </source>
</evidence>
<dbReference type="Pfam" id="PF00534">
    <property type="entry name" value="Glycos_transf_1"/>
    <property type="match status" value="1"/>
</dbReference>
<dbReference type="OrthoDB" id="614844at2759"/>
<proteinExistence type="predicted"/>
<dbReference type="SUPFAM" id="SSF53756">
    <property type="entry name" value="UDP-Glycosyltransferase/glycogen phosphorylase"/>
    <property type="match status" value="1"/>
</dbReference>
<dbReference type="PANTHER" id="PTHR13036:SF0">
    <property type="entry name" value="CHITOBIOSYLDIPHOSPHODOLICHOL BETA-MANNOSYLTRANSFERASE"/>
    <property type="match status" value="1"/>
</dbReference>
<dbReference type="GO" id="GO:0005789">
    <property type="term" value="C:endoplasmic reticulum membrane"/>
    <property type="evidence" value="ECO:0007669"/>
    <property type="project" value="UniProtKB-SubCell"/>
</dbReference>
<evidence type="ECO:0000256" key="1">
    <source>
        <dbReference type="ARBA" id="ARBA00004389"/>
    </source>
</evidence>
<evidence type="ECO:0000256" key="6">
    <source>
        <dbReference type="ARBA" id="ARBA00022824"/>
    </source>
</evidence>
<evidence type="ECO:0000256" key="9">
    <source>
        <dbReference type="ARBA" id="ARBA00031434"/>
    </source>
</evidence>
<dbReference type="PANTHER" id="PTHR13036">
    <property type="entry name" value="BETA1,4 MANNOSYLTRANSFERASE"/>
    <property type="match status" value="1"/>
</dbReference>
<dbReference type="GeneID" id="25902882"/>
<dbReference type="InterPro" id="IPR028098">
    <property type="entry name" value="Glyco_trans_4-like_N"/>
</dbReference>
<name>A0A0L0GAY2_9EUKA</name>
<comment type="subcellular location">
    <subcellularLocation>
        <location evidence="1">Endoplasmic reticulum membrane</location>
        <topology evidence="1">Single-pass membrane protein</topology>
    </subcellularLocation>
</comment>
<dbReference type="RefSeq" id="XP_014159330.1">
    <property type="nucleotide sequence ID" value="XM_014303855.1"/>
</dbReference>
<feature type="transmembrane region" description="Helical" evidence="13">
    <location>
        <begin position="84"/>
        <end position="106"/>
    </location>
</feature>
<evidence type="ECO:0000256" key="3">
    <source>
        <dbReference type="ARBA" id="ARBA00022676"/>
    </source>
</evidence>
<dbReference type="InterPro" id="IPR001296">
    <property type="entry name" value="Glyco_trans_1"/>
</dbReference>
<protein>
    <recommendedName>
        <fullName evidence="10">Beta-1,4-mannosyltransferase</fullName>
    </recommendedName>
    <alternativeName>
        <fullName evidence="11">GDP-Man:GlcNAc2-PP-dolichol mannosyltransferase</fullName>
    </alternativeName>
    <alternativeName>
        <fullName evidence="9">GDP-mannose-dolichol diphosphochitobiose mannosyltransferase</fullName>
    </alternativeName>
</protein>
<evidence type="ECO:0000256" key="11">
    <source>
        <dbReference type="ARBA" id="ARBA00033088"/>
    </source>
</evidence>
<dbReference type="InterPro" id="IPR026051">
    <property type="entry name" value="ALG1-like"/>
</dbReference>
<evidence type="ECO:0000256" key="10">
    <source>
        <dbReference type="ARBA" id="ARBA00031566"/>
    </source>
</evidence>
<evidence type="ECO:0000313" key="16">
    <source>
        <dbReference type="EMBL" id="KNC85428.1"/>
    </source>
</evidence>
<evidence type="ECO:0000256" key="4">
    <source>
        <dbReference type="ARBA" id="ARBA00022679"/>
    </source>
</evidence>
<keyword evidence="4" id="KW-0808">Transferase</keyword>
<comment type="pathway">
    <text evidence="2">Protein modification; protein glycosylation.</text>
</comment>
<organism evidence="16 17">
    <name type="scientific">Sphaeroforma arctica JP610</name>
    <dbReference type="NCBI Taxonomy" id="667725"/>
    <lineage>
        <taxon>Eukaryota</taxon>
        <taxon>Ichthyosporea</taxon>
        <taxon>Ichthyophonida</taxon>
        <taxon>Sphaeroforma</taxon>
    </lineage>
</organism>
<dbReference type="Pfam" id="PF13579">
    <property type="entry name" value="Glyco_trans_4_4"/>
    <property type="match status" value="1"/>
</dbReference>
<evidence type="ECO:0000256" key="5">
    <source>
        <dbReference type="ARBA" id="ARBA00022692"/>
    </source>
</evidence>
<keyword evidence="17" id="KW-1185">Reference proteome</keyword>
<keyword evidence="8 13" id="KW-0472">Membrane</keyword>
<evidence type="ECO:0000256" key="12">
    <source>
        <dbReference type="ARBA" id="ARBA00045071"/>
    </source>
</evidence>
<dbReference type="GO" id="GO:0004578">
    <property type="term" value="F:chitobiosyldiphosphodolichol beta-mannosyltransferase activity"/>
    <property type="evidence" value="ECO:0007669"/>
    <property type="project" value="UniProtKB-EC"/>
</dbReference>
<gene>
    <name evidence="16" type="ORF">SARC_02378</name>
</gene>
<evidence type="ECO:0000256" key="2">
    <source>
        <dbReference type="ARBA" id="ARBA00004922"/>
    </source>
</evidence>
<keyword evidence="5 13" id="KW-0812">Transmembrane</keyword>
<comment type="catalytic activity">
    <reaction evidence="12">
        <text>an N,N'-diacetylchitobiosyl-diphospho-di-trans,poly-cis-dolichol + GDP-alpha-D-mannose = a beta-D-Man-(1-&gt;4)-beta-D-GlcNAc-(1-&gt;4)-alpha-D-GlcNAc-diphospho-di-trans,poly-cis-dolichol + GDP + H(+)</text>
        <dbReference type="Rhea" id="RHEA:13865"/>
        <dbReference type="Rhea" id="RHEA-COMP:19510"/>
        <dbReference type="Rhea" id="RHEA-COMP:19511"/>
        <dbReference type="ChEBI" id="CHEBI:15378"/>
        <dbReference type="ChEBI" id="CHEBI:57269"/>
        <dbReference type="ChEBI" id="CHEBI:57527"/>
        <dbReference type="ChEBI" id="CHEBI:58189"/>
        <dbReference type="ChEBI" id="CHEBI:58472"/>
        <dbReference type="EC" id="2.4.1.142"/>
    </reaction>
    <physiologicalReaction direction="left-to-right" evidence="12">
        <dbReference type="Rhea" id="RHEA:13866"/>
    </physiologicalReaction>
</comment>
<evidence type="ECO:0000259" key="14">
    <source>
        <dbReference type="Pfam" id="PF00534"/>
    </source>
</evidence>
<dbReference type="EMBL" id="KQ241702">
    <property type="protein sequence ID" value="KNC85428.1"/>
    <property type="molecule type" value="Genomic_DNA"/>
</dbReference>
<feature type="domain" description="Glycosyltransferase subfamily 4-like N-terminal" evidence="15">
    <location>
        <begin position="36"/>
        <end position="198"/>
    </location>
</feature>
<evidence type="ECO:0000256" key="7">
    <source>
        <dbReference type="ARBA" id="ARBA00022989"/>
    </source>
</evidence>
<keyword evidence="6" id="KW-0256">Endoplasmic reticulum</keyword>
<accession>A0A0L0GAY2</accession>
<feature type="domain" description="Glycosyl transferase family 1" evidence="14">
    <location>
        <begin position="268"/>
        <end position="405"/>
    </location>
</feature>
<evidence type="ECO:0000256" key="8">
    <source>
        <dbReference type="ARBA" id="ARBA00023136"/>
    </source>
</evidence>
<dbReference type="Proteomes" id="UP000054560">
    <property type="component" value="Unassembled WGS sequence"/>
</dbReference>
<dbReference type="eggNOG" id="KOG2941">
    <property type="taxonomic scope" value="Eukaryota"/>
</dbReference>
<evidence type="ECO:0000256" key="13">
    <source>
        <dbReference type="SAM" id="Phobius"/>
    </source>
</evidence>
<evidence type="ECO:0000259" key="15">
    <source>
        <dbReference type="Pfam" id="PF13579"/>
    </source>
</evidence>
<dbReference type="Gene3D" id="3.40.50.2000">
    <property type="entry name" value="Glycogen Phosphorylase B"/>
    <property type="match status" value="1"/>
</dbReference>
<keyword evidence="7 13" id="KW-1133">Transmembrane helix</keyword>
<dbReference type="AlphaFoldDB" id="A0A0L0GAY2"/>
<sequence length="459" mass="51073">MFVCTEGTTKGSTGNKRACIVVLGDFGRSPRMQFHCASLARHGIDVDVVSYSGSTPHEMITSNQRIAQHSLLTPHQLKAGMPRAVYLFAAVVKTLQLIVTLLYRLLTVPRPDAYLVQTPPAIPALACVKLACLLRNSKMVVDWHNLGYSILALARPESSLLVRIYKGYERLMGPLSDYNFCVTVAMKAWLKATWGVSASTLYDRAPEIFKRLDVNDQHELFIRLSRSHNGVLDGLDTSSTVFTEKKASTGVASLRNDRPLLLVSSTSWTADEDFGVLLKSLEIYDAQASNGTKHPDIVCIITGKGPMKAHYMEVIAQKSLAHVQVYTMWLEAEDYPKLLGAADIGVSLHYSSSGLDLPMKVVDMFGCSLPVCAIDFDCLDELVKDNVNGKVFDTSATLASHFETLFEGFPTHCEKLESLRSGTEEFRRIRWNEKRKRPSISTIVSWDETAWPIMMEAMR</sequence>
<keyword evidence="3" id="KW-0328">Glycosyltransferase</keyword>
<reference evidence="16 17" key="1">
    <citation type="submission" date="2011-02" db="EMBL/GenBank/DDBJ databases">
        <title>The Genome Sequence of Sphaeroforma arctica JP610.</title>
        <authorList>
            <consortium name="The Broad Institute Genome Sequencing Platform"/>
            <person name="Russ C."/>
            <person name="Cuomo C."/>
            <person name="Young S.K."/>
            <person name="Zeng Q."/>
            <person name="Gargeya S."/>
            <person name="Alvarado L."/>
            <person name="Berlin A."/>
            <person name="Chapman S.B."/>
            <person name="Chen Z."/>
            <person name="Freedman E."/>
            <person name="Gellesch M."/>
            <person name="Goldberg J."/>
            <person name="Griggs A."/>
            <person name="Gujja S."/>
            <person name="Heilman E."/>
            <person name="Heiman D."/>
            <person name="Howarth C."/>
            <person name="Mehta T."/>
            <person name="Neiman D."/>
            <person name="Pearson M."/>
            <person name="Roberts A."/>
            <person name="Saif S."/>
            <person name="Shea T."/>
            <person name="Shenoy N."/>
            <person name="Sisk P."/>
            <person name="Stolte C."/>
            <person name="Sykes S."/>
            <person name="White J."/>
            <person name="Yandava C."/>
            <person name="Burger G."/>
            <person name="Gray M.W."/>
            <person name="Holland P.W.H."/>
            <person name="King N."/>
            <person name="Lang F.B.F."/>
            <person name="Roger A.J."/>
            <person name="Ruiz-Trillo I."/>
            <person name="Haas B."/>
            <person name="Nusbaum C."/>
            <person name="Birren B."/>
        </authorList>
    </citation>
    <scope>NUCLEOTIDE SEQUENCE [LARGE SCALE GENOMIC DNA]</scope>
    <source>
        <strain evidence="16 17">JP610</strain>
    </source>
</reference>